<organism evidence="7 8">
    <name type="scientific">Caldimonas brevitalea</name>
    <dbReference type="NCBI Taxonomy" id="413882"/>
    <lineage>
        <taxon>Bacteria</taxon>
        <taxon>Pseudomonadati</taxon>
        <taxon>Pseudomonadota</taxon>
        <taxon>Betaproteobacteria</taxon>
        <taxon>Burkholderiales</taxon>
        <taxon>Sphaerotilaceae</taxon>
        <taxon>Caldimonas</taxon>
    </lineage>
</organism>
<dbReference type="InterPro" id="IPR050109">
    <property type="entry name" value="HTH-type_TetR-like_transc_reg"/>
</dbReference>
<evidence type="ECO:0000256" key="3">
    <source>
        <dbReference type="ARBA" id="ARBA00023125"/>
    </source>
</evidence>
<dbReference type="EMBL" id="CP011371">
    <property type="protein sequence ID" value="AKJ29281.1"/>
    <property type="molecule type" value="Genomic_DNA"/>
</dbReference>
<dbReference type="AlphaFoldDB" id="A0A0G3BPL8"/>
<proteinExistence type="predicted"/>
<reference evidence="7 8" key="1">
    <citation type="submission" date="2015-05" db="EMBL/GenBank/DDBJ databases">
        <authorList>
            <person name="Tang B."/>
            <person name="Yu Y."/>
        </authorList>
    </citation>
    <scope>NUCLEOTIDE SEQUENCE [LARGE SCALE GENOMIC DNA]</scope>
    <source>
        <strain evidence="7 8">DSM 7029</strain>
    </source>
</reference>
<dbReference type="Gene3D" id="1.10.357.10">
    <property type="entry name" value="Tetracycline Repressor, domain 2"/>
    <property type="match status" value="1"/>
</dbReference>
<dbReference type="RefSeq" id="WP_047194946.1">
    <property type="nucleotide sequence ID" value="NZ_CP011371.1"/>
</dbReference>
<dbReference type="PANTHER" id="PTHR30055">
    <property type="entry name" value="HTH-TYPE TRANSCRIPTIONAL REGULATOR RUTR"/>
    <property type="match status" value="1"/>
</dbReference>
<dbReference type="Pfam" id="PF00440">
    <property type="entry name" value="TetR_N"/>
    <property type="match status" value="1"/>
</dbReference>
<dbReference type="PRINTS" id="PR00455">
    <property type="entry name" value="HTHTETR"/>
</dbReference>
<evidence type="ECO:0000313" key="7">
    <source>
        <dbReference type="EMBL" id="AKJ29281.1"/>
    </source>
</evidence>
<feature type="DNA-binding region" description="H-T-H motif" evidence="5">
    <location>
        <begin position="35"/>
        <end position="54"/>
    </location>
</feature>
<dbReference type="PANTHER" id="PTHR30055:SF187">
    <property type="entry name" value="TRANSCRIPTIONAL REGULATORY PROTEIN"/>
    <property type="match status" value="1"/>
</dbReference>
<keyword evidence="1" id="KW-0678">Repressor</keyword>
<accession>A0A0G3BPL8</accession>
<dbReference type="KEGG" id="pbh:AAW51_2590"/>
<protein>
    <submittedName>
        <fullName evidence="7">TetR family transcriptional regulator</fullName>
    </submittedName>
</protein>
<evidence type="ECO:0000259" key="6">
    <source>
        <dbReference type="PROSITE" id="PS50977"/>
    </source>
</evidence>
<dbReference type="Proteomes" id="UP000035352">
    <property type="component" value="Chromosome"/>
</dbReference>
<evidence type="ECO:0000313" key="8">
    <source>
        <dbReference type="Proteomes" id="UP000035352"/>
    </source>
</evidence>
<sequence length="200" mass="21594">MGNSKDIEPVLNEHKTRLMEAMAACVAARGYADTTIADIAAEARVSKRTFYEHFDSKPDCLVALYESASEQALSVLRATVDPQRDWHVQVEQAVGAYLGALACNPLLLRTLFIEILALGTRGLRARRRTHQALADFIVAVVNGSTGEAPSPGLGDATATALVGAIHEWVLQAIENDRVPELQTLTAPASRLIRAVIDAHL</sequence>
<evidence type="ECO:0000256" key="4">
    <source>
        <dbReference type="ARBA" id="ARBA00023163"/>
    </source>
</evidence>
<dbReference type="InterPro" id="IPR023772">
    <property type="entry name" value="DNA-bd_HTH_TetR-type_CS"/>
</dbReference>
<feature type="domain" description="HTH tetR-type" evidence="6">
    <location>
        <begin position="12"/>
        <end position="72"/>
    </location>
</feature>
<evidence type="ECO:0000256" key="2">
    <source>
        <dbReference type="ARBA" id="ARBA00023015"/>
    </source>
</evidence>
<gene>
    <name evidence="7" type="ORF">AAW51_2590</name>
</gene>
<dbReference type="InterPro" id="IPR001647">
    <property type="entry name" value="HTH_TetR"/>
</dbReference>
<evidence type="ECO:0000256" key="5">
    <source>
        <dbReference type="PROSITE-ProRule" id="PRU00335"/>
    </source>
</evidence>
<keyword evidence="8" id="KW-1185">Reference proteome</keyword>
<keyword evidence="4" id="KW-0804">Transcription</keyword>
<keyword evidence="3 5" id="KW-0238">DNA-binding</keyword>
<dbReference type="PATRIC" id="fig|413882.6.peg.2702"/>
<name>A0A0G3BPL8_9BURK</name>
<dbReference type="SUPFAM" id="SSF46689">
    <property type="entry name" value="Homeodomain-like"/>
    <property type="match status" value="1"/>
</dbReference>
<dbReference type="PROSITE" id="PS01081">
    <property type="entry name" value="HTH_TETR_1"/>
    <property type="match status" value="1"/>
</dbReference>
<evidence type="ECO:0000256" key="1">
    <source>
        <dbReference type="ARBA" id="ARBA00022491"/>
    </source>
</evidence>
<dbReference type="GO" id="GO:0003700">
    <property type="term" value="F:DNA-binding transcription factor activity"/>
    <property type="evidence" value="ECO:0007669"/>
    <property type="project" value="TreeGrafter"/>
</dbReference>
<dbReference type="InterPro" id="IPR009057">
    <property type="entry name" value="Homeodomain-like_sf"/>
</dbReference>
<dbReference type="STRING" id="413882.AAW51_2590"/>
<dbReference type="PROSITE" id="PS50977">
    <property type="entry name" value="HTH_TETR_2"/>
    <property type="match status" value="1"/>
</dbReference>
<keyword evidence="2" id="KW-0805">Transcription regulation</keyword>
<dbReference type="GO" id="GO:0000976">
    <property type="term" value="F:transcription cis-regulatory region binding"/>
    <property type="evidence" value="ECO:0007669"/>
    <property type="project" value="TreeGrafter"/>
</dbReference>